<evidence type="ECO:0000256" key="1">
    <source>
        <dbReference type="ARBA" id="ARBA00006803"/>
    </source>
</evidence>
<proteinExistence type="inferred from homology"/>
<dbReference type="PANTHER" id="PTHR47518:SF9">
    <property type="entry name" value="SERPENTINE RECEPTOR, CLASS T"/>
    <property type="match status" value="1"/>
</dbReference>
<evidence type="ECO:0000313" key="3">
    <source>
        <dbReference type="Proteomes" id="UP000005239"/>
    </source>
</evidence>
<evidence type="ECO:0000313" key="2">
    <source>
        <dbReference type="EnsemblMetazoa" id="PPA42399.1"/>
    </source>
</evidence>
<gene>
    <name evidence="2" type="primary">WBGene00280768</name>
</gene>
<dbReference type="GO" id="GO:0016020">
    <property type="term" value="C:membrane"/>
    <property type="evidence" value="ECO:0007669"/>
    <property type="project" value="InterPro"/>
</dbReference>
<dbReference type="InterPro" id="IPR052854">
    <property type="entry name" value="Serpentine_rcpt_epsilon"/>
</dbReference>
<dbReference type="Proteomes" id="UP000005239">
    <property type="component" value="Unassembled WGS sequence"/>
</dbReference>
<dbReference type="AlphaFoldDB" id="A0A2A6D3F4"/>
<accession>A0A8R1Z0D5</accession>
<dbReference type="GO" id="GO:0007606">
    <property type="term" value="P:sensory perception of chemical stimulus"/>
    <property type="evidence" value="ECO:0007669"/>
    <property type="project" value="InterPro"/>
</dbReference>
<dbReference type="Pfam" id="PF03125">
    <property type="entry name" value="Sre"/>
    <property type="match status" value="1"/>
</dbReference>
<sequence>MLIVQESMVTVFNAIDIFSYALCVFSFSVLLGIHYSIRDEDTRFIPFYIALIFIGYILCDAGVVAYSITFLFSEDGHNELLNNAIEVTYSYLLPLVLFSTIERLAATCLVKKYENMRPWGFFAASQIVCLSLIGCCYIFYNGLIFLPAKNNYNLEYFGGSFSSYMIIACEICIYIVVTVLLLINKRRTRLCESYNFSKLSLRYQLVENIRLEKGTRVDL</sequence>
<keyword evidence="3" id="KW-1185">Reference proteome</keyword>
<accession>A0A2A6D3F4</accession>
<dbReference type="OrthoDB" id="5820709at2759"/>
<protein>
    <submittedName>
        <fullName evidence="2">G protein-coupled receptor</fullName>
    </submittedName>
</protein>
<dbReference type="PANTHER" id="PTHR47518">
    <property type="entry name" value="SERPENTINE RECEPTOR CLASS EPSILON-13-RELATED"/>
    <property type="match status" value="1"/>
</dbReference>
<reference evidence="2" key="2">
    <citation type="submission" date="2022-06" db="UniProtKB">
        <authorList>
            <consortium name="EnsemblMetazoa"/>
        </authorList>
    </citation>
    <scope>IDENTIFICATION</scope>
    <source>
        <strain evidence="2">PS312</strain>
    </source>
</reference>
<dbReference type="EnsemblMetazoa" id="PPA42399.1">
    <property type="protein sequence ID" value="PPA42399.1"/>
    <property type="gene ID" value="WBGene00280768"/>
</dbReference>
<dbReference type="InterPro" id="IPR004151">
    <property type="entry name" value="7TM_GPCR_serpentine_rcpt_Sre"/>
</dbReference>
<name>A0A2A6D3F4_PRIPA</name>
<reference evidence="3" key="1">
    <citation type="journal article" date="2008" name="Nat. Genet.">
        <title>The Pristionchus pacificus genome provides a unique perspective on nematode lifestyle and parasitism.</title>
        <authorList>
            <person name="Dieterich C."/>
            <person name="Clifton S.W."/>
            <person name="Schuster L.N."/>
            <person name="Chinwalla A."/>
            <person name="Delehaunty K."/>
            <person name="Dinkelacker I."/>
            <person name="Fulton L."/>
            <person name="Fulton R."/>
            <person name="Godfrey J."/>
            <person name="Minx P."/>
            <person name="Mitreva M."/>
            <person name="Roeseler W."/>
            <person name="Tian H."/>
            <person name="Witte H."/>
            <person name="Yang S.P."/>
            <person name="Wilson R.K."/>
            <person name="Sommer R.J."/>
        </authorList>
    </citation>
    <scope>NUCLEOTIDE SEQUENCE [LARGE SCALE GENOMIC DNA]</scope>
    <source>
        <strain evidence="3">PS312</strain>
    </source>
</reference>
<organism evidence="2 3">
    <name type="scientific">Pristionchus pacificus</name>
    <name type="common">Parasitic nematode worm</name>
    <dbReference type="NCBI Taxonomy" id="54126"/>
    <lineage>
        <taxon>Eukaryota</taxon>
        <taxon>Metazoa</taxon>
        <taxon>Ecdysozoa</taxon>
        <taxon>Nematoda</taxon>
        <taxon>Chromadorea</taxon>
        <taxon>Rhabditida</taxon>
        <taxon>Rhabditina</taxon>
        <taxon>Diplogasteromorpha</taxon>
        <taxon>Diplogasteroidea</taxon>
        <taxon>Neodiplogasteridae</taxon>
        <taxon>Pristionchus</taxon>
    </lineage>
</organism>
<comment type="similarity">
    <text evidence="1">Belongs to the nematode receptor-like protein sre family.</text>
</comment>